<protein>
    <submittedName>
        <fullName evidence="3">Uncharacterized protein LOC103510491 isoform X1</fullName>
    </submittedName>
</protein>
<accession>A0A3Q0IVP7</accession>
<feature type="compositionally biased region" description="Basic residues" evidence="1">
    <location>
        <begin position="1"/>
        <end position="12"/>
    </location>
</feature>
<keyword evidence="2" id="KW-1185">Reference proteome</keyword>
<feature type="compositionally biased region" description="Low complexity" evidence="1">
    <location>
        <begin position="39"/>
        <end position="57"/>
    </location>
</feature>
<dbReference type="AlphaFoldDB" id="A0A3Q0IVP7"/>
<sequence length="153" mass="17408">MKAKKSNTKSKLQKFAGFMKKVDRKQGIPKVRADENRDSSSSSRFSDSSNMSFMNPPSIAPPYRPQKHQPGNRNEPIPDQPLEVRWVYSIDSIDSSTVNSYHSAMSAPQKTLLKDVLLMSENEDAPPQETNRSKAPRPNDLDFIHLHTKLRKK</sequence>
<feature type="region of interest" description="Disordered" evidence="1">
    <location>
        <begin position="118"/>
        <end position="153"/>
    </location>
</feature>
<proteinExistence type="predicted"/>
<feature type="compositionally biased region" description="Basic and acidic residues" evidence="1">
    <location>
        <begin position="20"/>
        <end position="38"/>
    </location>
</feature>
<dbReference type="PaxDb" id="121845-A0A3Q0IVP7"/>
<reference evidence="3" key="1">
    <citation type="submission" date="2025-08" db="UniProtKB">
        <authorList>
            <consortium name="RefSeq"/>
        </authorList>
    </citation>
    <scope>IDENTIFICATION</scope>
</reference>
<evidence type="ECO:0000256" key="1">
    <source>
        <dbReference type="SAM" id="MobiDB-lite"/>
    </source>
</evidence>
<gene>
    <name evidence="3" type="primary">LOC103510491</name>
</gene>
<feature type="region of interest" description="Disordered" evidence="1">
    <location>
        <begin position="1"/>
        <end position="80"/>
    </location>
</feature>
<organism evidence="2 3">
    <name type="scientific">Diaphorina citri</name>
    <name type="common">Asian citrus psyllid</name>
    <dbReference type="NCBI Taxonomy" id="121845"/>
    <lineage>
        <taxon>Eukaryota</taxon>
        <taxon>Metazoa</taxon>
        <taxon>Ecdysozoa</taxon>
        <taxon>Arthropoda</taxon>
        <taxon>Hexapoda</taxon>
        <taxon>Insecta</taxon>
        <taxon>Pterygota</taxon>
        <taxon>Neoptera</taxon>
        <taxon>Paraneoptera</taxon>
        <taxon>Hemiptera</taxon>
        <taxon>Sternorrhyncha</taxon>
        <taxon>Psylloidea</taxon>
        <taxon>Psyllidae</taxon>
        <taxon>Diaphorininae</taxon>
        <taxon>Diaphorina</taxon>
    </lineage>
</organism>
<evidence type="ECO:0000313" key="3">
    <source>
        <dbReference type="RefSeq" id="XP_026680332.1"/>
    </source>
</evidence>
<dbReference type="KEGG" id="dci:103510491"/>
<dbReference type="RefSeq" id="XP_026680332.1">
    <property type="nucleotide sequence ID" value="XM_026824531.1"/>
</dbReference>
<dbReference type="Proteomes" id="UP000079169">
    <property type="component" value="Unplaced"/>
</dbReference>
<name>A0A3Q0IVP7_DIACI</name>
<dbReference type="GeneID" id="103510491"/>
<evidence type="ECO:0000313" key="2">
    <source>
        <dbReference type="Proteomes" id="UP000079169"/>
    </source>
</evidence>